<comment type="caution">
    <text evidence="1">The sequence shown here is derived from an EMBL/GenBank/DDBJ whole genome shotgun (WGS) entry which is preliminary data.</text>
</comment>
<dbReference type="GO" id="GO:0016791">
    <property type="term" value="F:phosphatase activity"/>
    <property type="evidence" value="ECO:0007669"/>
    <property type="project" value="UniProtKB-ARBA"/>
</dbReference>
<protein>
    <submittedName>
        <fullName evidence="1">Hydrolase</fullName>
    </submittedName>
</protein>
<reference evidence="1" key="1">
    <citation type="submission" date="2021-05" db="EMBL/GenBank/DDBJ databases">
        <authorList>
            <person name="Arsene-Ploetze F."/>
        </authorList>
    </citation>
    <scope>NUCLEOTIDE SEQUENCE</scope>
    <source>
        <strain evidence="1">DSM 42138</strain>
    </source>
</reference>
<dbReference type="PANTHER" id="PTHR10000:SF8">
    <property type="entry name" value="HAD SUPERFAMILY HYDROLASE-LIKE, TYPE 3"/>
    <property type="match status" value="1"/>
</dbReference>
<name>A0A9W4E3L1_9ACTN</name>
<dbReference type="Gene3D" id="3.40.50.1000">
    <property type="entry name" value="HAD superfamily/HAD-like"/>
    <property type="match status" value="1"/>
</dbReference>
<dbReference type="RefSeq" id="WP_251486190.1">
    <property type="nucleotide sequence ID" value="NZ_CAJSLV010000043.1"/>
</dbReference>
<organism evidence="1 2">
    <name type="scientific">Actinacidiphila cocklensis</name>
    <dbReference type="NCBI Taxonomy" id="887465"/>
    <lineage>
        <taxon>Bacteria</taxon>
        <taxon>Bacillati</taxon>
        <taxon>Actinomycetota</taxon>
        <taxon>Actinomycetes</taxon>
        <taxon>Kitasatosporales</taxon>
        <taxon>Streptomycetaceae</taxon>
        <taxon>Actinacidiphila</taxon>
    </lineage>
</organism>
<dbReference type="GO" id="GO:0000287">
    <property type="term" value="F:magnesium ion binding"/>
    <property type="evidence" value="ECO:0007669"/>
    <property type="project" value="TreeGrafter"/>
</dbReference>
<evidence type="ECO:0000313" key="1">
    <source>
        <dbReference type="EMBL" id="CAG6392117.1"/>
    </source>
</evidence>
<dbReference type="GO" id="GO:0005829">
    <property type="term" value="C:cytosol"/>
    <property type="evidence" value="ECO:0007669"/>
    <property type="project" value="TreeGrafter"/>
</dbReference>
<evidence type="ECO:0000313" key="2">
    <source>
        <dbReference type="Proteomes" id="UP001152519"/>
    </source>
</evidence>
<dbReference type="SUPFAM" id="SSF56784">
    <property type="entry name" value="HAD-like"/>
    <property type="match status" value="1"/>
</dbReference>
<accession>A0A9W4E3L1</accession>
<dbReference type="NCBIfam" id="TIGR01484">
    <property type="entry name" value="HAD-SF-IIB"/>
    <property type="match status" value="1"/>
</dbReference>
<dbReference type="Gene3D" id="3.30.1240.10">
    <property type="match status" value="1"/>
</dbReference>
<dbReference type="EMBL" id="CAJSLV010000043">
    <property type="protein sequence ID" value="CAG6392117.1"/>
    <property type="molecule type" value="Genomic_DNA"/>
</dbReference>
<dbReference type="PANTHER" id="PTHR10000">
    <property type="entry name" value="PHOSPHOSERINE PHOSPHATASE"/>
    <property type="match status" value="1"/>
</dbReference>
<proteinExistence type="predicted"/>
<dbReference type="Pfam" id="PF08282">
    <property type="entry name" value="Hydrolase_3"/>
    <property type="match status" value="2"/>
</dbReference>
<dbReference type="InterPro" id="IPR023214">
    <property type="entry name" value="HAD_sf"/>
</dbReference>
<keyword evidence="1" id="KW-0378">Hydrolase</keyword>
<keyword evidence="2" id="KW-1185">Reference proteome</keyword>
<dbReference type="Proteomes" id="UP001152519">
    <property type="component" value="Unassembled WGS sequence"/>
</dbReference>
<dbReference type="AlphaFoldDB" id="A0A9W4E3L1"/>
<sequence length="274" mass="29042">MDSRFRPRLIATDLDGTVVRSDGTVSQRTAAAFARVQAAGTTVVFVTGRPPRLMAPIAEAFGPRGTAICSNGALILDMASREVIAEREIDVATLALARDRLRAAIPGIGLAVERAAELDGDDLYEAGEWDADITVLRPGEARLWSRPAPKLIGRHPSLSADELLELAAPALGTLVTAYHSNGHRLVEAVAADVSKAHALARYAAGLGIDPAEVAAFGDMPNDLPMFTWSGRSYAVANAHPTVLAAADQVIGSHDEDGVAAELERLFDLDREQPH</sequence>
<gene>
    <name evidence="1" type="ORF">SCOCK_150089</name>
</gene>
<dbReference type="InterPro" id="IPR006379">
    <property type="entry name" value="HAD-SF_hydro_IIB"/>
</dbReference>
<dbReference type="InterPro" id="IPR036412">
    <property type="entry name" value="HAD-like_sf"/>
</dbReference>